<dbReference type="EMBL" id="JRJU01000005">
    <property type="protein sequence ID" value="KHF40934.1"/>
    <property type="molecule type" value="Genomic_DNA"/>
</dbReference>
<dbReference type="eggNOG" id="COG0739">
    <property type="taxonomic scope" value="Bacteria"/>
</dbReference>
<proteinExistence type="predicted"/>
<dbReference type="STRING" id="333138.LQ50_05960"/>
<keyword evidence="2" id="KW-0472">Membrane</keyword>
<keyword evidence="5" id="KW-1185">Reference proteome</keyword>
<dbReference type="PANTHER" id="PTHR21666">
    <property type="entry name" value="PEPTIDASE-RELATED"/>
    <property type="match status" value="1"/>
</dbReference>
<dbReference type="Proteomes" id="UP000030832">
    <property type="component" value="Unassembled WGS sequence"/>
</dbReference>
<evidence type="ECO:0000259" key="3">
    <source>
        <dbReference type="Pfam" id="PF01551"/>
    </source>
</evidence>
<feature type="compositionally biased region" description="Basic residues" evidence="1">
    <location>
        <begin position="8"/>
        <end position="20"/>
    </location>
</feature>
<evidence type="ECO:0000256" key="2">
    <source>
        <dbReference type="SAM" id="Phobius"/>
    </source>
</evidence>
<name>A0A0B0ILL5_9BACI</name>
<gene>
    <name evidence="4" type="ORF">LQ50_05960</name>
</gene>
<dbReference type="InterPro" id="IPR050570">
    <property type="entry name" value="Cell_wall_metabolism_enzyme"/>
</dbReference>
<comment type="caution">
    <text evidence="4">The sequence shown here is derived from an EMBL/GenBank/DDBJ whole genome shotgun (WGS) entry which is preliminary data.</text>
</comment>
<keyword evidence="2" id="KW-0812">Transmembrane</keyword>
<dbReference type="InterPro" id="IPR011055">
    <property type="entry name" value="Dup_hybrid_motif"/>
</dbReference>
<evidence type="ECO:0000256" key="1">
    <source>
        <dbReference type="SAM" id="MobiDB-lite"/>
    </source>
</evidence>
<dbReference type="SUPFAM" id="SSF51261">
    <property type="entry name" value="Duplicated hybrid motif"/>
    <property type="match status" value="1"/>
</dbReference>
<dbReference type="Pfam" id="PF01551">
    <property type="entry name" value="Peptidase_M23"/>
    <property type="match status" value="1"/>
</dbReference>
<evidence type="ECO:0000313" key="5">
    <source>
        <dbReference type="Proteomes" id="UP000030832"/>
    </source>
</evidence>
<feature type="region of interest" description="Disordered" evidence="1">
    <location>
        <begin position="1"/>
        <end position="20"/>
    </location>
</feature>
<organism evidence="4 5">
    <name type="scientific">Halalkalibacter okhensis</name>
    <dbReference type="NCBI Taxonomy" id="333138"/>
    <lineage>
        <taxon>Bacteria</taxon>
        <taxon>Bacillati</taxon>
        <taxon>Bacillota</taxon>
        <taxon>Bacilli</taxon>
        <taxon>Bacillales</taxon>
        <taxon>Bacillaceae</taxon>
        <taxon>Halalkalibacter</taxon>
    </lineage>
</organism>
<dbReference type="InterPro" id="IPR016047">
    <property type="entry name" value="M23ase_b-sheet_dom"/>
</dbReference>
<dbReference type="Gene3D" id="2.70.70.10">
    <property type="entry name" value="Glucose Permease (Domain IIA)"/>
    <property type="match status" value="1"/>
</dbReference>
<protein>
    <submittedName>
        <fullName evidence="4">Peptidase M23</fullName>
    </submittedName>
</protein>
<dbReference type="AlphaFoldDB" id="A0A0B0ILL5"/>
<sequence length="265" mass="29740">MSKDLNKVRRKLENRRRQINSNVRHRERTAPMLLNRHEDAREEPDFYVPPSTPEKGAKVHVPKGDFFIFRLMAAVCIFLMTAILFQSTVPQAEGAKRFVEQAYEQEIQFAAVANWYENQFGRPLALLPGNQNMAQSDPNEQVEMVYAIPASGTVSQDFEHDGRGILIETGMNAEIEAVKGGQVSKVGADEEGGNLGKTVTVKHYDGTEAVYGMLDQVEVNMYDHIQAGYKIGTVSTNEEAQKGIFYFALKDGDQYINPSEVISFE</sequence>
<feature type="transmembrane region" description="Helical" evidence="2">
    <location>
        <begin position="67"/>
        <end position="85"/>
    </location>
</feature>
<accession>A0A0B0ILL5</accession>
<dbReference type="GO" id="GO:0004222">
    <property type="term" value="F:metalloendopeptidase activity"/>
    <property type="evidence" value="ECO:0007669"/>
    <property type="project" value="TreeGrafter"/>
</dbReference>
<dbReference type="PANTHER" id="PTHR21666:SF274">
    <property type="entry name" value="STAGE IV SPORULATION PROTEIN FA"/>
    <property type="match status" value="1"/>
</dbReference>
<dbReference type="CDD" id="cd12797">
    <property type="entry name" value="M23_peptidase"/>
    <property type="match status" value="1"/>
</dbReference>
<dbReference type="RefSeq" id="WP_034626945.1">
    <property type="nucleotide sequence ID" value="NZ_JRJU01000005.1"/>
</dbReference>
<dbReference type="OrthoDB" id="2986589at2"/>
<feature type="domain" description="M23ase beta-sheet core" evidence="3">
    <location>
        <begin position="163"/>
        <end position="258"/>
    </location>
</feature>
<reference evidence="4 5" key="1">
    <citation type="submission" date="2014-09" db="EMBL/GenBank/DDBJ databases">
        <title>Genome sequencing and annotation of Bacillus Okhensis strain Kh10-101T.</title>
        <authorList>
            <person name="Prakash J.S."/>
        </authorList>
    </citation>
    <scope>NUCLEOTIDE SEQUENCE [LARGE SCALE GENOMIC DNA]</scope>
    <source>
        <strain evidence="5">Kh10-101T</strain>
    </source>
</reference>
<evidence type="ECO:0000313" key="4">
    <source>
        <dbReference type="EMBL" id="KHF40934.1"/>
    </source>
</evidence>
<keyword evidence="2" id="KW-1133">Transmembrane helix</keyword>